<protein>
    <recommendedName>
        <fullName evidence="3">DUF4214 domain-containing protein</fullName>
    </recommendedName>
</protein>
<dbReference type="EMBL" id="UINC01013271">
    <property type="protein sequence ID" value="SVA57460.1"/>
    <property type="molecule type" value="Genomic_DNA"/>
</dbReference>
<gene>
    <name evidence="2" type="ORF">METZ01_LOCUS110314</name>
</gene>
<organism evidence="2">
    <name type="scientific">marine metagenome</name>
    <dbReference type="NCBI Taxonomy" id="408172"/>
    <lineage>
        <taxon>unclassified sequences</taxon>
        <taxon>metagenomes</taxon>
        <taxon>ecological metagenomes</taxon>
    </lineage>
</organism>
<feature type="compositionally biased region" description="Basic and acidic residues" evidence="1">
    <location>
        <begin position="1"/>
        <end position="27"/>
    </location>
</feature>
<evidence type="ECO:0008006" key="3">
    <source>
        <dbReference type="Google" id="ProtNLM"/>
    </source>
</evidence>
<feature type="region of interest" description="Disordered" evidence="1">
    <location>
        <begin position="1"/>
        <end position="42"/>
    </location>
</feature>
<accession>A0A381WYE9</accession>
<dbReference type="AlphaFoldDB" id="A0A381WYE9"/>
<sequence>MDKHKPNERKTDDQLTQETRKTVDSLYRKILGRPADNDGLKH</sequence>
<evidence type="ECO:0000256" key="1">
    <source>
        <dbReference type="SAM" id="MobiDB-lite"/>
    </source>
</evidence>
<evidence type="ECO:0000313" key="2">
    <source>
        <dbReference type="EMBL" id="SVA57460.1"/>
    </source>
</evidence>
<feature type="non-terminal residue" evidence="2">
    <location>
        <position position="42"/>
    </location>
</feature>
<proteinExistence type="predicted"/>
<reference evidence="2" key="1">
    <citation type="submission" date="2018-05" db="EMBL/GenBank/DDBJ databases">
        <authorList>
            <person name="Lanie J.A."/>
            <person name="Ng W.-L."/>
            <person name="Kazmierczak K.M."/>
            <person name="Andrzejewski T.M."/>
            <person name="Davidsen T.M."/>
            <person name="Wayne K.J."/>
            <person name="Tettelin H."/>
            <person name="Glass J.I."/>
            <person name="Rusch D."/>
            <person name="Podicherti R."/>
            <person name="Tsui H.-C.T."/>
            <person name="Winkler M.E."/>
        </authorList>
    </citation>
    <scope>NUCLEOTIDE SEQUENCE</scope>
</reference>
<name>A0A381WYE9_9ZZZZ</name>